<accession>A0ABY9EG58</accession>
<sequence length="232" mass="26236">MDRKKFYTALRRRDNRIFGTSLSQQQVKGIEAILDVFETHGDGRTKTLAYALATARHETAGRMVPVRETLAKDDTTARRRLRNARYAQPEPPYGHSYYGRGQVQLTWRHNYERSSADAGVDLVKFPDKALEPEIGARILICGLLDGRWNSSGHGIAHYLPTFGTDDLKNARRTVNVTNRWQLIGSYYHTFLKAIEEAGGLEVQEIKLAQTVSRKGKPPIPKPKPKPKSKPQP</sequence>
<dbReference type="RefSeq" id="WP_301418005.1">
    <property type="nucleotide sequence ID" value="NZ_CP098023.1"/>
</dbReference>
<evidence type="ECO:0000313" key="4">
    <source>
        <dbReference type="Proteomes" id="UP001321520"/>
    </source>
</evidence>
<keyword evidence="4" id="KW-1185">Reference proteome</keyword>
<feature type="domain" description="Glycoside hydrolase family 19 catalytic" evidence="2">
    <location>
        <begin position="36"/>
        <end position="128"/>
    </location>
</feature>
<reference evidence="3 4" key="1">
    <citation type="submission" date="2022-05" db="EMBL/GenBank/DDBJ databases">
        <title>Microbulbifer sp. nov., isolated from sponge.</title>
        <authorList>
            <person name="Gao L."/>
        </authorList>
    </citation>
    <scope>NUCLEOTIDE SEQUENCE [LARGE SCALE GENOMIC DNA]</scope>
    <source>
        <strain evidence="3 4">MI-G</strain>
    </source>
</reference>
<dbReference type="EMBL" id="CP098023">
    <property type="protein sequence ID" value="WKD51078.1"/>
    <property type="molecule type" value="Genomic_DNA"/>
</dbReference>
<dbReference type="SUPFAM" id="SSF53955">
    <property type="entry name" value="Lysozyme-like"/>
    <property type="match status" value="1"/>
</dbReference>
<dbReference type="Pfam" id="PF00182">
    <property type="entry name" value="Glyco_hydro_19"/>
    <property type="match status" value="1"/>
</dbReference>
<gene>
    <name evidence="3" type="ORF">M8T91_06550</name>
</gene>
<dbReference type="InterPro" id="IPR023346">
    <property type="entry name" value="Lysozyme-like_dom_sf"/>
</dbReference>
<organism evidence="3 4">
    <name type="scientific">Microbulbifer spongiae</name>
    <dbReference type="NCBI Taxonomy" id="2944933"/>
    <lineage>
        <taxon>Bacteria</taxon>
        <taxon>Pseudomonadati</taxon>
        <taxon>Pseudomonadota</taxon>
        <taxon>Gammaproteobacteria</taxon>
        <taxon>Cellvibrionales</taxon>
        <taxon>Microbulbiferaceae</taxon>
        <taxon>Microbulbifer</taxon>
    </lineage>
</organism>
<evidence type="ECO:0000256" key="1">
    <source>
        <dbReference type="SAM" id="MobiDB-lite"/>
    </source>
</evidence>
<dbReference type="InterPro" id="IPR000726">
    <property type="entry name" value="Glyco_hydro_19_cat"/>
</dbReference>
<dbReference type="Proteomes" id="UP001321520">
    <property type="component" value="Chromosome"/>
</dbReference>
<proteinExistence type="predicted"/>
<evidence type="ECO:0000259" key="2">
    <source>
        <dbReference type="Pfam" id="PF00182"/>
    </source>
</evidence>
<name>A0ABY9EG58_9GAMM</name>
<dbReference type="Gene3D" id="1.10.530.10">
    <property type="match status" value="1"/>
</dbReference>
<evidence type="ECO:0000313" key="3">
    <source>
        <dbReference type="EMBL" id="WKD51078.1"/>
    </source>
</evidence>
<protein>
    <recommendedName>
        <fullName evidence="2">Glycoside hydrolase family 19 catalytic domain-containing protein</fullName>
    </recommendedName>
</protein>
<feature type="region of interest" description="Disordered" evidence="1">
    <location>
        <begin position="211"/>
        <end position="232"/>
    </location>
</feature>
<feature type="compositionally biased region" description="Basic residues" evidence="1">
    <location>
        <begin position="222"/>
        <end position="232"/>
    </location>
</feature>